<organism evidence="2 3">
    <name type="scientific">Pseudarcicella hirudinis</name>
    <dbReference type="NCBI Taxonomy" id="1079859"/>
    <lineage>
        <taxon>Bacteria</taxon>
        <taxon>Pseudomonadati</taxon>
        <taxon>Bacteroidota</taxon>
        <taxon>Cytophagia</taxon>
        <taxon>Cytophagales</taxon>
        <taxon>Flectobacillaceae</taxon>
        <taxon>Pseudarcicella</taxon>
    </lineage>
</organism>
<name>A0A1I5Z4R0_9BACT</name>
<dbReference type="SUPFAM" id="SSF52540">
    <property type="entry name" value="P-loop containing nucleoside triphosphate hydrolases"/>
    <property type="match status" value="1"/>
</dbReference>
<dbReference type="GO" id="GO:0016887">
    <property type="term" value="F:ATP hydrolysis activity"/>
    <property type="evidence" value="ECO:0007669"/>
    <property type="project" value="InterPro"/>
</dbReference>
<evidence type="ECO:0000259" key="1">
    <source>
        <dbReference type="Pfam" id="PF13401"/>
    </source>
</evidence>
<dbReference type="STRING" id="1079859.SAMN04515674_1311"/>
<keyword evidence="3" id="KW-1185">Reference proteome</keyword>
<gene>
    <name evidence="2" type="ORF">SAMN04515674_1311</name>
</gene>
<feature type="domain" description="ORC1/DEAH AAA+ ATPase" evidence="1">
    <location>
        <begin position="104"/>
        <end position="211"/>
    </location>
</feature>
<dbReference type="Gene3D" id="3.40.50.300">
    <property type="entry name" value="P-loop containing nucleotide triphosphate hydrolases"/>
    <property type="match status" value="1"/>
</dbReference>
<dbReference type="OrthoDB" id="799824at2"/>
<accession>A0A1I5Z4R0</accession>
<sequence length="281" mass="32430">MLQITNEYKEQVKEALLGVRDNFDGTDSQFSKQWGINNSVFSQLKNGMTDRLLRDSQWLTIGRELDVQLHSRKWKMAKTEVFKVIEEDVRFCQDNAKSKICVDDCGIGKTFSAKYLSRTLKNCFYVDASQAKTKQLFIRLIAKTIGVDFGKYAEMKANIKYYLKNLPQPVVIIDEAGDLEYNAFLELKELWNATENCCGWYLMGADGLREKITRGINSKKVGFRELFSRYSEKYTSPVPVGQAERITFYEQMIRDVLSVNMEDKTQLNYIVKKCLTADELG</sequence>
<proteinExistence type="predicted"/>
<dbReference type="RefSeq" id="WP_092019876.1">
    <property type="nucleotide sequence ID" value="NZ_FOXH01000031.1"/>
</dbReference>
<protein>
    <recommendedName>
        <fullName evidence="1">ORC1/DEAH AAA+ ATPase domain-containing protein</fullName>
    </recommendedName>
</protein>
<dbReference type="InterPro" id="IPR027417">
    <property type="entry name" value="P-loop_NTPase"/>
</dbReference>
<feature type="non-terminal residue" evidence="2">
    <location>
        <position position="281"/>
    </location>
</feature>
<dbReference type="InterPro" id="IPR049945">
    <property type="entry name" value="AAA_22"/>
</dbReference>
<dbReference type="Proteomes" id="UP000199306">
    <property type="component" value="Unassembled WGS sequence"/>
</dbReference>
<dbReference type="Pfam" id="PF13401">
    <property type="entry name" value="AAA_22"/>
    <property type="match status" value="1"/>
</dbReference>
<evidence type="ECO:0000313" key="3">
    <source>
        <dbReference type="Proteomes" id="UP000199306"/>
    </source>
</evidence>
<reference evidence="2 3" key="1">
    <citation type="submission" date="2016-10" db="EMBL/GenBank/DDBJ databases">
        <authorList>
            <person name="de Groot N.N."/>
        </authorList>
    </citation>
    <scope>NUCLEOTIDE SEQUENCE [LARGE SCALE GENOMIC DNA]</scope>
    <source>
        <strain evidence="3">E92,LMG 26720,CCM 7988</strain>
    </source>
</reference>
<dbReference type="EMBL" id="FOXH01000031">
    <property type="protein sequence ID" value="SFQ51448.1"/>
    <property type="molecule type" value="Genomic_DNA"/>
</dbReference>
<dbReference type="AlphaFoldDB" id="A0A1I5Z4R0"/>
<evidence type="ECO:0000313" key="2">
    <source>
        <dbReference type="EMBL" id="SFQ51448.1"/>
    </source>
</evidence>